<evidence type="ECO:0000259" key="1">
    <source>
        <dbReference type="PROSITE" id="PS51390"/>
    </source>
</evidence>
<sequence length="229" mass="26560">MKSQDTCILVWQCSQKRHTFVVSFIQIDYDYQGDSPKEEDTSSSQEACPSVSKTYSQSACQQSQCKTDQDCKNNKHKRCCFNGCIYTCTQPIDEPALIDWRVAPRRIVKSAPYWLIRDPETPEQYQSCSTSKVLDDGDPLLCPDGYVCHIVTPENHKHNIPNRGWCVKEKDDRNHMKDYEQREQKTKHIDPTSCYEDSIIFLNGASVHYKGKWCNCIEGKLTCKRKRRT</sequence>
<dbReference type="PANTHER" id="PTHR14308">
    <property type="entry name" value="WAP FOUR-DISULFIDE CORE DOMAIN PROTEIN 1"/>
    <property type="match status" value="1"/>
</dbReference>
<keyword evidence="2" id="KW-1185">Reference proteome</keyword>
<evidence type="ECO:0000313" key="3">
    <source>
        <dbReference type="RefSeq" id="XP_036363566.1"/>
    </source>
</evidence>
<dbReference type="InterPro" id="IPR036645">
    <property type="entry name" value="Elafin-like_sf"/>
</dbReference>
<dbReference type="InterPro" id="IPR008197">
    <property type="entry name" value="WAP_dom"/>
</dbReference>
<dbReference type="GO" id="GO:0001558">
    <property type="term" value="P:regulation of cell growth"/>
    <property type="evidence" value="ECO:0007669"/>
    <property type="project" value="TreeGrafter"/>
</dbReference>
<protein>
    <submittedName>
        <fullName evidence="3">WAP four-disulfide core domain protein 1</fullName>
    </submittedName>
</protein>
<dbReference type="InterPro" id="IPR042357">
    <property type="entry name" value="WFDC1"/>
</dbReference>
<dbReference type="Pfam" id="PF00095">
    <property type="entry name" value="WAP"/>
    <property type="match status" value="1"/>
</dbReference>
<evidence type="ECO:0000313" key="2">
    <source>
        <dbReference type="Proteomes" id="UP000515154"/>
    </source>
</evidence>
<dbReference type="PROSITE" id="PS51390">
    <property type="entry name" value="WAP"/>
    <property type="match status" value="1"/>
</dbReference>
<gene>
    <name evidence="3" type="primary">LOC115217597</name>
</gene>
<accession>A0A7E6F708</accession>
<dbReference type="GO" id="GO:0005615">
    <property type="term" value="C:extracellular space"/>
    <property type="evidence" value="ECO:0007669"/>
    <property type="project" value="TreeGrafter"/>
</dbReference>
<dbReference type="KEGG" id="osn:115217597"/>
<organism evidence="2 3">
    <name type="scientific">Octopus sinensis</name>
    <name type="common">East Asian common octopus</name>
    <dbReference type="NCBI Taxonomy" id="2607531"/>
    <lineage>
        <taxon>Eukaryota</taxon>
        <taxon>Metazoa</taxon>
        <taxon>Spiralia</taxon>
        <taxon>Lophotrochozoa</taxon>
        <taxon>Mollusca</taxon>
        <taxon>Cephalopoda</taxon>
        <taxon>Coleoidea</taxon>
        <taxon>Octopodiformes</taxon>
        <taxon>Octopoda</taxon>
        <taxon>Incirrata</taxon>
        <taxon>Octopodidae</taxon>
        <taxon>Octopus</taxon>
    </lineage>
</organism>
<proteinExistence type="predicted"/>
<dbReference type="AlphaFoldDB" id="A0A7E6F708"/>
<name>A0A7E6F708_9MOLL</name>
<dbReference type="PANTHER" id="PTHR14308:SF0">
    <property type="entry name" value="WAP FOUR-DISULFIDE CORE DOMAIN PROTEIN 1"/>
    <property type="match status" value="1"/>
</dbReference>
<dbReference type="Proteomes" id="UP000515154">
    <property type="component" value="Linkage group LG11"/>
</dbReference>
<dbReference type="Gene3D" id="4.10.75.10">
    <property type="entry name" value="Elafin-like"/>
    <property type="match status" value="1"/>
</dbReference>
<dbReference type="GO" id="GO:0030414">
    <property type="term" value="F:peptidase inhibitor activity"/>
    <property type="evidence" value="ECO:0007669"/>
    <property type="project" value="InterPro"/>
</dbReference>
<feature type="domain" description="WAP" evidence="1">
    <location>
        <begin position="41"/>
        <end position="92"/>
    </location>
</feature>
<dbReference type="SUPFAM" id="SSF57256">
    <property type="entry name" value="Elafin-like"/>
    <property type="match status" value="1"/>
</dbReference>
<reference evidence="3" key="1">
    <citation type="submission" date="2025-08" db="UniProtKB">
        <authorList>
            <consortium name="RefSeq"/>
        </authorList>
    </citation>
    <scope>IDENTIFICATION</scope>
</reference>
<dbReference type="SMART" id="SM00217">
    <property type="entry name" value="WAP"/>
    <property type="match status" value="1"/>
</dbReference>
<dbReference type="RefSeq" id="XP_036363566.1">
    <property type="nucleotide sequence ID" value="XM_036507673.1"/>
</dbReference>